<keyword evidence="3" id="KW-1185">Reference proteome</keyword>
<accession>A0A9N7UWA4</accession>
<dbReference type="EMBL" id="CADEAL010002090">
    <property type="protein sequence ID" value="CAB1437950.1"/>
    <property type="molecule type" value="Genomic_DNA"/>
</dbReference>
<gene>
    <name evidence="2" type="ORF">PLEPLA_LOCUS25929</name>
</gene>
<organism evidence="2 3">
    <name type="scientific">Pleuronectes platessa</name>
    <name type="common">European plaice</name>
    <dbReference type="NCBI Taxonomy" id="8262"/>
    <lineage>
        <taxon>Eukaryota</taxon>
        <taxon>Metazoa</taxon>
        <taxon>Chordata</taxon>
        <taxon>Craniata</taxon>
        <taxon>Vertebrata</taxon>
        <taxon>Euteleostomi</taxon>
        <taxon>Actinopterygii</taxon>
        <taxon>Neopterygii</taxon>
        <taxon>Teleostei</taxon>
        <taxon>Neoteleostei</taxon>
        <taxon>Acanthomorphata</taxon>
        <taxon>Carangaria</taxon>
        <taxon>Pleuronectiformes</taxon>
        <taxon>Pleuronectoidei</taxon>
        <taxon>Pleuronectidae</taxon>
        <taxon>Pleuronectes</taxon>
    </lineage>
</organism>
<sequence>MSTLELKSHPSADLFFWGGGRFYHSSSLDAMKAAPASPSSASSSAARFRVLRGRRAPRGSSLPQIHSTRCARSQSLRNSSAENTRTARRGFIRCGRRSQLRQWRGIAYRSLGVPQVAGVPGIAVPSRPQIVPKVGAIHDMCERCSRSQSVPSATQRRNMERSHRAMREDPRSCQAAHELCLRTRSDRVLTTAVTTNVFVLHFLKEIYSFHWIYCIDAPFEVKQETPETQELFVTVMVQIFAAELSPPPRAALRKVLRLSPWNKGSVSCLRDISSGTQSITAELALTSKIPH</sequence>
<proteinExistence type="predicted"/>
<feature type="region of interest" description="Disordered" evidence="1">
    <location>
        <begin position="148"/>
        <end position="168"/>
    </location>
</feature>
<dbReference type="Proteomes" id="UP001153269">
    <property type="component" value="Unassembled WGS sequence"/>
</dbReference>
<feature type="region of interest" description="Disordered" evidence="1">
    <location>
        <begin position="55"/>
        <end position="85"/>
    </location>
</feature>
<dbReference type="AlphaFoldDB" id="A0A9N7UWA4"/>
<reference evidence="2" key="1">
    <citation type="submission" date="2020-03" db="EMBL/GenBank/DDBJ databases">
        <authorList>
            <person name="Weist P."/>
        </authorList>
    </citation>
    <scope>NUCLEOTIDE SEQUENCE</scope>
</reference>
<comment type="caution">
    <text evidence="2">The sequence shown here is derived from an EMBL/GenBank/DDBJ whole genome shotgun (WGS) entry which is preliminary data.</text>
</comment>
<name>A0A9N7UWA4_PLEPL</name>
<feature type="compositionally biased region" description="Basic and acidic residues" evidence="1">
    <location>
        <begin position="157"/>
        <end position="168"/>
    </location>
</feature>
<evidence type="ECO:0000313" key="3">
    <source>
        <dbReference type="Proteomes" id="UP001153269"/>
    </source>
</evidence>
<feature type="compositionally biased region" description="Polar residues" evidence="1">
    <location>
        <begin position="61"/>
        <end position="84"/>
    </location>
</feature>
<protein>
    <submittedName>
        <fullName evidence="2">Uncharacterized protein</fullName>
    </submittedName>
</protein>
<evidence type="ECO:0000256" key="1">
    <source>
        <dbReference type="SAM" id="MobiDB-lite"/>
    </source>
</evidence>
<evidence type="ECO:0000313" key="2">
    <source>
        <dbReference type="EMBL" id="CAB1437950.1"/>
    </source>
</evidence>